<dbReference type="Proteomes" id="UP000783686">
    <property type="component" value="Unassembled WGS sequence"/>
</dbReference>
<dbReference type="EMBL" id="CAJFCW020000004">
    <property type="protein sequence ID" value="CAG9114583.1"/>
    <property type="molecule type" value="Genomic_DNA"/>
</dbReference>
<dbReference type="SUPFAM" id="SSF50998">
    <property type="entry name" value="Quinoprotein alcohol dehydrogenase-like"/>
    <property type="match status" value="1"/>
</dbReference>
<keyword evidence="5" id="KW-1185">Reference proteome</keyword>
<dbReference type="InterPro" id="IPR033270">
    <property type="entry name" value="VPRBP/DCAF1"/>
</dbReference>
<dbReference type="OrthoDB" id="27563at2759"/>
<sequence>MKSSLLAQSSLPFSNRHLENAISMTEKQVPLKPYNPLTDIVTDYFRNQHAHCEHPVVTCPPFSFYYPHRCPKPRDLFRAPVNLVDRFFHSQAMPYRNTHTMFNRANRNLAFSHYCPVDLFDMEEETLTACAFSYDDSFIHLGTYSGDVHWMSVATGRSESSANCHNTFITSVQHSTDGTMLLTSSVYVPPLSALWRTGETQEEIHTFADDMDMSFSHVNNDRIIGTQMHAANIYDTEIGELLHTLSDTEVANRYQGLLRNKAVFNYTDNLALNDGILWDVRAANRAQIVRKYDKFSNEYCGKFHPNGHEVIISGSVWDIRTHQLLRHVAALDNCDYFFNNSGDVIFSVLAKEQPVRDDQFFSAYESNFRVIDSFDYHVITTVDTKRDIAGFAIDHADKFICTIERSRTSDEPSMCRIYEIGKPAEFAGEDENDDEDDDNNDDDDDDDEIFSDSSVSSSEDGLRDEDDYSEDSDELVEDMLAELAGAPGFEDYEENDDEVYFDDEDGDPDPDEMSDYYEDYNENSDDDDEDAEGGEDEA</sequence>
<comment type="caution">
    <text evidence="4">The sequence shown here is derived from an EMBL/GenBank/DDBJ whole genome shotgun (WGS) entry which is preliminary data.</text>
</comment>
<comment type="subcellular location">
    <subcellularLocation>
        <location evidence="1">Nucleus</location>
    </subcellularLocation>
</comment>
<evidence type="ECO:0000313" key="5">
    <source>
        <dbReference type="Proteomes" id="UP000614601"/>
    </source>
</evidence>
<evidence type="ECO:0000256" key="2">
    <source>
        <dbReference type="ARBA" id="ARBA00023242"/>
    </source>
</evidence>
<dbReference type="GO" id="GO:0005634">
    <property type="term" value="C:nucleus"/>
    <property type="evidence" value="ECO:0007669"/>
    <property type="project" value="UniProtKB-SubCell"/>
</dbReference>
<feature type="compositionally biased region" description="Acidic residues" evidence="3">
    <location>
        <begin position="427"/>
        <end position="450"/>
    </location>
</feature>
<organism evidence="4 5">
    <name type="scientific">Bursaphelenchus okinawaensis</name>
    <dbReference type="NCBI Taxonomy" id="465554"/>
    <lineage>
        <taxon>Eukaryota</taxon>
        <taxon>Metazoa</taxon>
        <taxon>Ecdysozoa</taxon>
        <taxon>Nematoda</taxon>
        <taxon>Chromadorea</taxon>
        <taxon>Rhabditida</taxon>
        <taxon>Tylenchina</taxon>
        <taxon>Tylenchomorpha</taxon>
        <taxon>Aphelenchoidea</taxon>
        <taxon>Aphelenchoididae</taxon>
        <taxon>Bursaphelenchus</taxon>
    </lineage>
</organism>
<name>A0A811KYG4_9BILA</name>
<dbReference type="PANTHER" id="PTHR13129">
    <property type="entry name" value="VPRBP PROTEIN-RELATED"/>
    <property type="match status" value="1"/>
</dbReference>
<dbReference type="InterPro" id="IPR015943">
    <property type="entry name" value="WD40/YVTN_repeat-like_dom_sf"/>
</dbReference>
<dbReference type="GO" id="GO:0080008">
    <property type="term" value="C:Cul4-RING E3 ubiquitin ligase complex"/>
    <property type="evidence" value="ECO:0007669"/>
    <property type="project" value="TreeGrafter"/>
</dbReference>
<reference evidence="4" key="1">
    <citation type="submission" date="2020-09" db="EMBL/GenBank/DDBJ databases">
        <authorList>
            <person name="Kikuchi T."/>
        </authorList>
    </citation>
    <scope>NUCLEOTIDE SEQUENCE</scope>
    <source>
        <strain evidence="4">SH1</strain>
    </source>
</reference>
<protein>
    <submittedName>
        <fullName evidence="4">Uncharacterized protein</fullName>
    </submittedName>
</protein>
<dbReference type="AlphaFoldDB" id="A0A811KYG4"/>
<dbReference type="Gene3D" id="2.130.10.10">
    <property type="entry name" value="YVTN repeat-like/Quinoprotein amine dehydrogenase"/>
    <property type="match status" value="1"/>
</dbReference>
<dbReference type="InterPro" id="IPR011047">
    <property type="entry name" value="Quinoprotein_ADH-like_sf"/>
</dbReference>
<evidence type="ECO:0000313" key="4">
    <source>
        <dbReference type="EMBL" id="CAD5221103.1"/>
    </source>
</evidence>
<feature type="compositionally biased region" description="Acidic residues" evidence="3">
    <location>
        <begin position="462"/>
        <end position="480"/>
    </location>
</feature>
<dbReference type="Proteomes" id="UP000614601">
    <property type="component" value="Unassembled WGS sequence"/>
</dbReference>
<feature type="compositionally biased region" description="Acidic residues" evidence="3">
    <location>
        <begin position="490"/>
        <end position="538"/>
    </location>
</feature>
<dbReference type="EMBL" id="CAJFDH010000004">
    <property type="protein sequence ID" value="CAD5221103.1"/>
    <property type="molecule type" value="Genomic_DNA"/>
</dbReference>
<feature type="region of interest" description="Disordered" evidence="3">
    <location>
        <begin position="422"/>
        <end position="538"/>
    </location>
</feature>
<gene>
    <name evidence="4" type="ORF">BOKJ2_LOCUS9277</name>
</gene>
<accession>A0A811KYG4</accession>
<evidence type="ECO:0000256" key="1">
    <source>
        <dbReference type="ARBA" id="ARBA00004123"/>
    </source>
</evidence>
<keyword evidence="2" id="KW-0539">Nucleus</keyword>
<dbReference type="GO" id="GO:0016567">
    <property type="term" value="P:protein ubiquitination"/>
    <property type="evidence" value="ECO:0007669"/>
    <property type="project" value="InterPro"/>
</dbReference>
<dbReference type="PANTHER" id="PTHR13129:SF4">
    <property type="entry name" value="DDB1- AND CUL4-ASSOCIATED FACTOR 1"/>
    <property type="match status" value="1"/>
</dbReference>
<proteinExistence type="predicted"/>
<evidence type="ECO:0000256" key="3">
    <source>
        <dbReference type="SAM" id="MobiDB-lite"/>
    </source>
</evidence>